<keyword evidence="2" id="KW-0808">Transferase</keyword>
<name>A0ABP7ZQH9_9SPHI</name>
<evidence type="ECO:0000256" key="1">
    <source>
        <dbReference type="ARBA" id="ARBA00022603"/>
    </source>
</evidence>
<keyword evidence="5" id="KW-1185">Reference proteome</keyword>
<protein>
    <recommendedName>
        <fullName evidence="3">Thymidylate synthase/dCMP hydroxymethylase domain-containing protein</fullName>
    </recommendedName>
</protein>
<keyword evidence="1" id="KW-0489">Methyltransferase</keyword>
<dbReference type="Proteomes" id="UP001500167">
    <property type="component" value="Unassembled WGS sequence"/>
</dbReference>
<feature type="domain" description="Thymidylate synthase/dCMP hydroxymethylase" evidence="3">
    <location>
        <begin position="52"/>
        <end position="284"/>
    </location>
</feature>
<reference evidence="5" key="1">
    <citation type="journal article" date="2019" name="Int. J. Syst. Evol. Microbiol.">
        <title>The Global Catalogue of Microorganisms (GCM) 10K type strain sequencing project: providing services to taxonomists for standard genome sequencing and annotation.</title>
        <authorList>
            <consortium name="The Broad Institute Genomics Platform"/>
            <consortium name="The Broad Institute Genome Sequencing Center for Infectious Disease"/>
            <person name="Wu L."/>
            <person name="Ma J."/>
        </authorList>
    </citation>
    <scope>NUCLEOTIDE SEQUENCE [LARGE SCALE GENOMIC DNA]</scope>
    <source>
        <strain evidence="5">JCM 16722</strain>
    </source>
</reference>
<evidence type="ECO:0000313" key="4">
    <source>
        <dbReference type="EMBL" id="GAA4168013.1"/>
    </source>
</evidence>
<gene>
    <name evidence="4" type="ORF">GCM10022218_02220</name>
</gene>
<accession>A0ABP7ZQH9</accession>
<dbReference type="PANTHER" id="PTHR11548">
    <property type="entry name" value="THYMIDYLATE SYNTHASE 1"/>
    <property type="match status" value="1"/>
</dbReference>
<dbReference type="Pfam" id="PF00303">
    <property type="entry name" value="Thymidylat_synt"/>
    <property type="match status" value="1"/>
</dbReference>
<comment type="caution">
    <text evidence="4">The sequence shown here is derived from an EMBL/GenBank/DDBJ whole genome shotgun (WGS) entry which is preliminary data.</text>
</comment>
<dbReference type="Gene3D" id="3.30.572.10">
    <property type="entry name" value="Thymidylate synthase/dCMP hydroxymethylase domain"/>
    <property type="match status" value="1"/>
</dbReference>
<proteinExistence type="predicted"/>
<evidence type="ECO:0000313" key="5">
    <source>
        <dbReference type="Proteomes" id="UP001500167"/>
    </source>
</evidence>
<sequence length="335" mass="38634">MDMMEFQGINSFLVGMAKTLIEDGREREIRGQICYELPYPVICKITNPRARIVTITERKWNPVLPYVESLWLGMGHNDLAMPAHYLERLSEFSDDGITLRGAYGPRFRYWNGGNSDYNIGQDYSSNYSGGIDQFKFIIDLLQKDPNSRQAIITIGDPAKDCFDSSGEIKETKDRPCTRNIQFIINDGKLDVFVHMRSNDFMWGASGVNIFNYTFLQEIFAGILGVDVGVYYHMANNFHYYERHKSKVEKIANVVDFEDASHRYSLSFNSLQDYDNNIKKLANYEVQLRNGDLDVILDLESDFASDWGNAILSYYQEYKGQAKFYNSVLNKIINEN</sequence>
<dbReference type="SUPFAM" id="SSF55831">
    <property type="entry name" value="Thymidylate synthase/dCMP hydroxymethylase"/>
    <property type="match status" value="1"/>
</dbReference>
<dbReference type="PANTHER" id="PTHR11548:SF1">
    <property type="entry name" value="THYMIDYLATE SYNTHASE 1"/>
    <property type="match status" value="1"/>
</dbReference>
<organism evidence="4 5">
    <name type="scientific">Sphingobacterium ginsenosidimutans</name>
    <dbReference type="NCBI Taxonomy" id="687845"/>
    <lineage>
        <taxon>Bacteria</taxon>
        <taxon>Pseudomonadati</taxon>
        <taxon>Bacteroidota</taxon>
        <taxon>Sphingobacteriia</taxon>
        <taxon>Sphingobacteriales</taxon>
        <taxon>Sphingobacteriaceae</taxon>
        <taxon>Sphingobacterium</taxon>
    </lineage>
</organism>
<dbReference type="EMBL" id="BAAAZK010000002">
    <property type="protein sequence ID" value="GAA4168013.1"/>
    <property type="molecule type" value="Genomic_DNA"/>
</dbReference>
<dbReference type="InterPro" id="IPR036926">
    <property type="entry name" value="Thymidate_synth/dCMP_Mease_sf"/>
</dbReference>
<dbReference type="InterPro" id="IPR045097">
    <property type="entry name" value="Thymidate_synth/dCMP_Mease"/>
</dbReference>
<dbReference type="InterPro" id="IPR023451">
    <property type="entry name" value="Thymidate_synth/dCMP_Mease_dom"/>
</dbReference>
<evidence type="ECO:0000256" key="2">
    <source>
        <dbReference type="ARBA" id="ARBA00022679"/>
    </source>
</evidence>
<evidence type="ECO:0000259" key="3">
    <source>
        <dbReference type="Pfam" id="PF00303"/>
    </source>
</evidence>